<feature type="transmembrane region" description="Helical" evidence="2">
    <location>
        <begin position="85"/>
        <end position="104"/>
    </location>
</feature>
<accession>A0A212S986</accession>
<keyword evidence="2" id="KW-0812">Transmembrane</keyword>
<evidence type="ECO:0000256" key="2">
    <source>
        <dbReference type="SAM" id="Phobius"/>
    </source>
</evidence>
<evidence type="ECO:0000313" key="3">
    <source>
        <dbReference type="EMBL" id="SNB82015.1"/>
    </source>
</evidence>
<dbReference type="Pfam" id="PF06055">
    <property type="entry name" value="ExoD"/>
    <property type="match status" value="1"/>
</dbReference>
<feature type="transmembrane region" description="Helical" evidence="2">
    <location>
        <begin position="163"/>
        <end position="191"/>
    </location>
</feature>
<keyword evidence="2" id="KW-0472">Membrane</keyword>
<keyword evidence="2" id="KW-1133">Transmembrane helix</keyword>
<dbReference type="PANTHER" id="PTHR41795:SF1">
    <property type="entry name" value="EXOPOLYSACCHARIDE SYNTHESIS PROTEIN"/>
    <property type="match status" value="1"/>
</dbReference>
<proteinExistence type="predicted"/>
<protein>
    <submittedName>
        <fullName evidence="3">Uncharacterized conserved protein</fullName>
    </submittedName>
</protein>
<organism evidence="3 4">
    <name type="scientific">Rhodoblastus acidophilus</name>
    <name type="common">Rhodopseudomonas acidophila</name>
    <dbReference type="NCBI Taxonomy" id="1074"/>
    <lineage>
        <taxon>Bacteria</taxon>
        <taxon>Pseudomonadati</taxon>
        <taxon>Pseudomonadota</taxon>
        <taxon>Alphaproteobacteria</taxon>
        <taxon>Hyphomicrobiales</taxon>
        <taxon>Rhodoblastaceae</taxon>
        <taxon>Rhodoblastus</taxon>
    </lineage>
</organism>
<name>A0A212S986_RHOAC</name>
<dbReference type="EMBL" id="FYDG01000017">
    <property type="protein sequence ID" value="SNB82015.1"/>
    <property type="molecule type" value="Genomic_DNA"/>
</dbReference>
<sequence>MIEAPLDLQTQTEDRRGDSEASRVKISRFSWRRQPVARALLDTARLLAREQPTFGALLDRLGSRGLGLILMLMTLPALIPVPGPFGMVFGSILALLTAQLAGGARRFWLPRRLRDRPAPAAAMRTALKRALPWAARLGPGLRQGRLAWLTGARARRVCAAPMFVMAVIIALPIPLGNVAPCAAMLVSAAALIARDGLALMVGMGLSALAAAWTALLLFAGAEIAFKVWAWLPH</sequence>
<dbReference type="PANTHER" id="PTHR41795">
    <property type="entry name" value="EXOPOLYSACCHARIDE SYNTHESIS PROTEIN"/>
    <property type="match status" value="1"/>
</dbReference>
<reference evidence="4" key="1">
    <citation type="submission" date="2017-06" db="EMBL/GenBank/DDBJ databases">
        <authorList>
            <person name="Varghese N."/>
            <person name="Submissions S."/>
        </authorList>
    </citation>
    <scope>NUCLEOTIDE SEQUENCE [LARGE SCALE GENOMIC DNA]</scope>
    <source>
        <strain evidence="4">DSM 137</strain>
    </source>
</reference>
<evidence type="ECO:0000256" key="1">
    <source>
        <dbReference type="SAM" id="MobiDB-lite"/>
    </source>
</evidence>
<dbReference type="InterPro" id="IPR010331">
    <property type="entry name" value="ExoD"/>
</dbReference>
<feature type="region of interest" description="Disordered" evidence="1">
    <location>
        <begin position="1"/>
        <end position="21"/>
    </location>
</feature>
<gene>
    <name evidence="3" type="ORF">SAMN06265338_11740</name>
</gene>
<keyword evidence="4" id="KW-1185">Reference proteome</keyword>
<feature type="compositionally biased region" description="Basic and acidic residues" evidence="1">
    <location>
        <begin position="12"/>
        <end position="21"/>
    </location>
</feature>
<dbReference type="AlphaFoldDB" id="A0A212S986"/>
<feature type="transmembrane region" description="Helical" evidence="2">
    <location>
        <begin position="197"/>
        <end position="218"/>
    </location>
</feature>
<evidence type="ECO:0000313" key="4">
    <source>
        <dbReference type="Proteomes" id="UP000198418"/>
    </source>
</evidence>
<dbReference type="Proteomes" id="UP000198418">
    <property type="component" value="Unassembled WGS sequence"/>
</dbReference>